<comment type="caution">
    <text evidence="9">The sequence shown here is derived from an EMBL/GenBank/DDBJ whole genome shotgun (WGS) entry which is preliminary data.</text>
</comment>
<dbReference type="OrthoDB" id="198857at2759"/>
<evidence type="ECO:0000256" key="5">
    <source>
        <dbReference type="ARBA" id="ARBA00022884"/>
    </source>
</evidence>
<comment type="similarity">
    <text evidence="6">Belongs to the TtcA family. CTU1/NCS6/ATPBD3 subfamily.</text>
</comment>
<keyword evidence="2 6" id="KW-0820">tRNA-binding</keyword>
<dbReference type="OMA" id="MGKCERC"/>
<reference evidence="9" key="1">
    <citation type="submission" date="2021-01" db="EMBL/GenBank/DDBJ databases">
        <authorList>
            <consortium name="Genoscope - CEA"/>
            <person name="William W."/>
        </authorList>
    </citation>
    <scope>NUCLEOTIDE SEQUENCE</scope>
</reference>
<feature type="domain" description="tRNA(Ile)-lysidine/2-thiocytidine synthase N-terminal" evidence="7">
    <location>
        <begin position="52"/>
        <end position="249"/>
    </location>
</feature>
<dbReference type="InterPro" id="IPR000541">
    <property type="entry name" value="Ncs6/Tuc1/Ctu1"/>
</dbReference>
<dbReference type="GO" id="GO:0000049">
    <property type="term" value="F:tRNA binding"/>
    <property type="evidence" value="ECO:0007669"/>
    <property type="project" value="UniProtKB-UniRule"/>
</dbReference>
<evidence type="ECO:0000256" key="2">
    <source>
        <dbReference type="ARBA" id="ARBA00022555"/>
    </source>
</evidence>
<evidence type="ECO:0000256" key="1">
    <source>
        <dbReference type="ARBA" id="ARBA00022490"/>
    </source>
</evidence>
<dbReference type="CDD" id="cd01713">
    <property type="entry name" value="CTU1-like"/>
    <property type="match status" value="1"/>
</dbReference>
<dbReference type="InterPro" id="IPR056369">
    <property type="entry name" value="CTU1-like_ATP-bd"/>
</dbReference>
<dbReference type="GO" id="GO:0016779">
    <property type="term" value="F:nucleotidyltransferase activity"/>
    <property type="evidence" value="ECO:0007669"/>
    <property type="project" value="UniProtKB-UniRule"/>
</dbReference>
<dbReference type="FunFam" id="3.40.50.620:FF:000529">
    <property type="entry name" value="Cytoplasmic tRNA 2-thiolation protein 1"/>
    <property type="match status" value="1"/>
</dbReference>
<evidence type="ECO:0000313" key="9">
    <source>
        <dbReference type="EMBL" id="CAD8169404.1"/>
    </source>
</evidence>
<dbReference type="GO" id="GO:0002144">
    <property type="term" value="C:cytosolic tRNA wobble base thiouridylase complex"/>
    <property type="evidence" value="ECO:0007669"/>
    <property type="project" value="TreeGrafter"/>
</dbReference>
<proteinExistence type="inferred from homology"/>
<dbReference type="GO" id="GO:0032447">
    <property type="term" value="P:protein urmylation"/>
    <property type="evidence" value="ECO:0007669"/>
    <property type="project" value="UniProtKB-UniRule"/>
</dbReference>
<keyword evidence="1 6" id="KW-0963">Cytoplasm</keyword>
<dbReference type="PIRSF" id="PIRSF004976">
    <property type="entry name" value="ATPase_YdaO"/>
    <property type="match status" value="1"/>
</dbReference>
<comment type="subcellular location">
    <subcellularLocation>
        <location evidence="6">Cytoplasm</location>
    </subcellularLocation>
</comment>
<protein>
    <recommendedName>
        <fullName evidence="6">Cytoplasmic tRNA 2-thiolation protein 1</fullName>
        <ecNumber evidence="6">2.7.7.-</ecNumber>
    </recommendedName>
    <alternativeName>
        <fullName evidence="6">Cytoplasmic tRNA adenylyltransferase 1</fullName>
    </alternativeName>
</protein>
<keyword evidence="3 6" id="KW-0808">Transferase</keyword>
<evidence type="ECO:0000259" key="8">
    <source>
        <dbReference type="Pfam" id="PF16503"/>
    </source>
</evidence>
<dbReference type="GO" id="GO:0005739">
    <property type="term" value="C:mitochondrion"/>
    <property type="evidence" value="ECO:0007669"/>
    <property type="project" value="TreeGrafter"/>
</dbReference>
<dbReference type="GO" id="GO:0002143">
    <property type="term" value="P:tRNA wobble position uridine thiolation"/>
    <property type="evidence" value="ECO:0007669"/>
    <property type="project" value="TreeGrafter"/>
</dbReference>
<evidence type="ECO:0000256" key="4">
    <source>
        <dbReference type="ARBA" id="ARBA00022694"/>
    </source>
</evidence>
<dbReference type="EC" id="2.7.7.-" evidence="6"/>
<evidence type="ECO:0000256" key="3">
    <source>
        <dbReference type="ARBA" id="ARBA00022679"/>
    </source>
</evidence>
<dbReference type="InterPro" id="IPR011063">
    <property type="entry name" value="TilS/TtcA_N"/>
</dbReference>
<sequence>MVKYCQSCNTQKAFMVRPKTGNLICQNCFFQAFEDEIHHTIISTQMFQPGEKIAIGASGGKDSTVLVHVITLLNKKYNYGLHLYLLSIDEGIKGYRDDSLETVKQNQITYELELKILSYKELFNWSMDEVVAQIGLNNNCTYCGVFRRQALDRGAIQLGVDKIITGHNADDMAETFLMNLLRGDIFRLPKSTAIITGDDGDNGIATLPRCKPFKYTYEKEIVMYAHYKKLIYFSTECTYSPNAFRGHVRELIKNLEAIRPSAVIDLIHSCEQLDAPHQNQKLPQKQLCQKCNLLSSNKICKACTLLESLNQGRAKQILQIQE</sequence>
<evidence type="ECO:0000256" key="6">
    <source>
        <dbReference type="HAMAP-Rule" id="MF_03053"/>
    </source>
</evidence>
<dbReference type="InterPro" id="IPR035107">
    <property type="entry name" value="tRNA_thiolation_TtcA_Ctu1"/>
</dbReference>
<dbReference type="PANTHER" id="PTHR11807">
    <property type="entry name" value="ATPASES OF THE PP SUPERFAMILY-RELATED"/>
    <property type="match status" value="1"/>
</dbReference>
<dbReference type="EMBL" id="CAJJDP010000053">
    <property type="protein sequence ID" value="CAD8169404.1"/>
    <property type="molecule type" value="Genomic_DNA"/>
</dbReference>
<gene>
    <name evidence="9" type="ORF">POCTA_138.1.T0530212</name>
</gene>
<keyword evidence="10" id="KW-1185">Reference proteome</keyword>
<dbReference type="AlphaFoldDB" id="A0A8S1UY38"/>
<dbReference type="Pfam" id="PF16503">
    <property type="entry name" value="zn-ribbon_14"/>
    <property type="match status" value="1"/>
</dbReference>
<dbReference type="HAMAP" id="MF_03053">
    <property type="entry name" value="CTU1"/>
    <property type="match status" value="1"/>
</dbReference>
<feature type="domain" description="Cytoplasmic tRNA 2-thiolation protein 1 C-terminal" evidence="8">
    <location>
        <begin position="286"/>
        <end position="315"/>
    </location>
</feature>
<dbReference type="Pfam" id="PF01171">
    <property type="entry name" value="ATP_bind_3"/>
    <property type="match status" value="1"/>
</dbReference>
<organism evidence="9 10">
    <name type="scientific">Paramecium octaurelia</name>
    <dbReference type="NCBI Taxonomy" id="43137"/>
    <lineage>
        <taxon>Eukaryota</taxon>
        <taxon>Sar</taxon>
        <taxon>Alveolata</taxon>
        <taxon>Ciliophora</taxon>
        <taxon>Intramacronucleata</taxon>
        <taxon>Oligohymenophorea</taxon>
        <taxon>Peniculida</taxon>
        <taxon>Parameciidae</taxon>
        <taxon>Paramecium</taxon>
    </lineage>
</organism>
<dbReference type="InterPro" id="IPR032442">
    <property type="entry name" value="CTU1_C"/>
</dbReference>
<evidence type="ECO:0000259" key="7">
    <source>
        <dbReference type="Pfam" id="PF01171"/>
    </source>
</evidence>
<keyword evidence="5 6" id="KW-0694">RNA-binding</keyword>
<comment type="pathway">
    <text evidence="6">tRNA modification; 5-methoxycarbonylmethyl-2-thiouridine-tRNA biosynthesis.</text>
</comment>
<evidence type="ECO:0000313" key="10">
    <source>
        <dbReference type="Proteomes" id="UP000683925"/>
    </source>
</evidence>
<accession>A0A8S1UY38</accession>
<comment type="function">
    <text evidence="6">Plays a central role in 2-thiolation of mcm(5)S(2)U at tRNA wobble positions of tRNA(Lys), tRNA(Glu) and tRNA(Gln). Directly binds tRNAs and probably acts by catalyzing adenylation of tRNAs, an intermediate required for 2-thiolation. It is unclear whether it acts as a sulfurtransferase that transfers sulfur from thiocarboxylated URM1 onto the uridine of tRNAs at wobble position.</text>
</comment>
<dbReference type="NCBIfam" id="TIGR00269">
    <property type="entry name" value="TIGR00269 family protein"/>
    <property type="match status" value="1"/>
</dbReference>
<dbReference type="PANTHER" id="PTHR11807:SF12">
    <property type="entry name" value="CYTOPLASMIC TRNA 2-THIOLATION PROTEIN 1"/>
    <property type="match status" value="1"/>
</dbReference>
<keyword evidence="4 6" id="KW-0819">tRNA processing</keyword>
<name>A0A8S1UY38_PAROT</name>
<dbReference type="Proteomes" id="UP000683925">
    <property type="component" value="Unassembled WGS sequence"/>
</dbReference>